<dbReference type="Gene3D" id="3.30.300.30">
    <property type="match status" value="1"/>
</dbReference>
<sequence length="973" mass="108945">MLTSLLIQLYSYLAPVIWDTKHATAKKLSEEPKTLLGLLERAARLWPNHGIAFKDQGWNQRSNFVTYGELLREATTNAAKLREYGAVAPRQHIVLYFNTHHDNVVWFWSVVAAGGVPALLSPLSSNDATLAGELDNLTNLFHGPTVLTTKQLSRLFRPIESITTLTVHTIATTKVEERFGMKAVDEGLGHEDELAAVLFTSGSTGFAKGVEYTHTQFVSSSMLKSNFHGTDSTMTFMSWVSFDHSAALCENHLHAVYAGANQVMIPAIDFVRKPVRFWKVLSEHRIAYTFAPNFFIAAATRAINEIDDFEKKSMRLDFGELRVIMCGGEANKTATLAAAERVLTEYGAPKCSIKASYGLSETCSAFFYNLESPTYDVKRKYDFASAGKILPQHELRIVDESGKHVMRGGSGAIQVRGALIFTRYYNNEAATGACMTKDGWFDTGDLGTLDDQGNLRIVGRSKEILVINGQNYSSFELEHAIETANIPGLNKSYTASFSIWAQDAKADSEDVVVLFNPTNDVVEDSPALRETVSQINEACIRFCRKRPLHVVPLPKQKLPKSTIGKLSRAKLKKSFQAGHFDDFKLAERAPQSVSHRGAELETPLQKVLADVLSEETGLKPSELHLEMAIADLNIDSLGYLRIKSSLEKILECEDPISMSLFLSCRTVGDIDMMLLSLGTTTTEYDPIVPLVASGSKSPLILCHPGGGEFLTWLGLLKYIPDRPVFALRVRGFHKNETPFETLDEMLDVYMDGIKRHQPKGPYSLLGLCFGGMLAFELGKRLEAAGEQVTFCGGIDNPADLTRIQVREKQRNFIIDLLHFFQLLDLETALRWEEEMDDIPDEQFTQAIFARFPDGTLENIDLTIPKVETWQRINKNMQQITRSYVPSGKLSKYDLFWVPPLPQYKCSDEQWRHDWLAKWKNHVTGARQSDVDSEGSEGPLRYHRVQGTHFTILRPENIDTFQVALNKAMESRGV</sequence>
<name>A0ABR3U2V9_9PEZI</name>
<evidence type="ECO:0000259" key="3">
    <source>
        <dbReference type="PROSITE" id="PS50075"/>
    </source>
</evidence>
<dbReference type="InterPro" id="IPR036736">
    <property type="entry name" value="ACP-like_sf"/>
</dbReference>
<dbReference type="SUPFAM" id="SSF47336">
    <property type="entry name" value="ACP-like"/>
    <property type="match status" value="1"/>
</dbReference>
<comment type="similarity">
    <text evidence="1">Belongs to the ATP-dependent AMP-binding enzyme family.</text>
</comment>
<dbReference type="Gene3D" id="1.10.1200.10">
    <property type="entry name" value="ACP-like"/>
    <property type="match status" value="1"/>
</dbReference>
<dbReference type="InterPro" id="IPR009081">
    <property type="entry name" value="PP-bd_ACP"/>
</dbReference>
<comment type="caution">
    <text evidence="4">The sequence shown here is derived from an EMBL/GenBank/DDBJ whole genome shotgun (WGS) entry which is preliminary data.</text>
</comment>
<dbReference type="PANTHER" id="PTHR24096:SF149">
    <property type="entry name" value="AMP-BINDING DOMAIN-CONTAINING PROTEIN-RELATED"/>
    <property type="match status" value="1"/>
</dbReference>
<feature type="domain" description="Carrier" evidence="3">
    <location>
        <begin position="599"/>
        <end position="678"/>
    </location>
</feature>
<dbReference type="Pfam" id="PF00501">
    <property type="entry name" value="AMP-binding"/>
    <property type="match status" value="1"/>
</dbReference>
<protein>
    <submittedName>
        <fullName evidence="4">NRPS-like protein biosynthetic cluster</fullName>
    </submittedName>
</protein>
<dbReference type="InterPro" id="IPR045851">
    <property type="entry name" value="AMP-bd_C_sf"/>
</dbReference>
<dbReference type="Pfam" id="PF00975">
    <property type="entry name" value="Thioesterase"/>
    <property type="match status" value="1"/>
</dbReference>
<accession>A0ABR3U2V9</accession>
<dbReference type="InterPro" id="IPR001031">
    <property type="entry name" value="Thioesterase"/>
</dbReference>
<dbReference type="PROSITE" id="PS50075">
    <property type="entry name" value="CARRIER"/>
    <property type="match status" value="1"/>
</dbReference>
<evidence type="ECO:0000313" key="4">
    <source>
        <dbReference type="EMBL" id="KAL1650009.1"/>
    </source>
</evidence>
<dbReference type="InterPro" id="IPR042099">
    <property type="entry name" value="ANL_N_sf"/>
</dbReference>
<dbReference type="Gene3D" id="3.40.50.1820">
    <property type="entry name" value="alpha/beta hydrolase"/>
    <property type="match status" value="1"/>
</dbReference>
<dbReference type="Gene3D" id="3.40.50.12780">
    <property type="entry name" value="N-terminal domain of ligase-like"/>
    <property type="match status" value="1"/>
</dbReference>
<dbReference type="SUPFAM" id="SSF53474">
    <property type="entry name" value="alpha/beta-Hydrolases"/>
    <property type="match status" value="1"/>
</dbReference>
<dbReference type="SUPFAM" id="SSF56801">
    <property type="entry name" value="Acetyl-CoA synthetase-like"/>
    <property type="match status" value="1"/>
</dbReference>
<evidence type="ECO:0000313" key="5">
    <source>
        <dbReference type="Proteomes" id="UP001521184"/>
    </source>
</evidence>
<keyword evidence="5" id="KW-1185">Reference proteome</keyword>
<keyword evidence="2" id="KW-0436">Ligase</keyword>
<dbReference type="Proteomes" id="UP001521184">
    <property type="component" value="Unassembled WGS sequence"/>
</dbReference>
<dbReference type="InterPro" id="IPR029058">
    <property type="entry name" value="AB_hydrolase_fold"/>
</dbReference>
<dbReference type="PANTHER" id="PTHR24096">
    <property type="entry name" value="LONG-CHAIN-FATTY-ACID--COA LIGASE"/>
    <property type="match status" value="1"/>
</dbReference>
<reference evidence="4 5" key="1">
    <citation type="journal article" date="2023" name="Plant Dis.">
        <title>First Report of Diplodia intermedia Causing Canker and Dieback Diseases on Apple Trees in Canada.</title>
        <authorList>
            <person name="Ellouze W."/>
            <person name="Ilyukhin E."/>
            <person name="Sulman M."/>
            <person name="Ali S."/>
        </authorList>
    </citation>
    <scope>NUCLEOTIDE SEQUENCE [LARGE SCALE GENOMIC DNA]</scope>
    <source>
        <strain evidence="4 5">M45-28</strain>
    </source>
</reference>
<dbReference type="InterPro" id="IPR020845">
    <property type="entry name" value="AMP-binding_CS"/>
</dbReference>
<evidence type="ECO:0000256" key="2">
    <source>
        <dbReference type="ARBA" id="ARBA00022598"/>
    </source>
</evidence>
<evidence type="ECO:0000256" key="1">
    <source>
        <dbReference type="ARBA" id="ARBA00006432"/>
    </source>
</evidence>
<organism evidence="4 5">
    <name type="scientific">Diplodia intermedia</name>
    <dbReference type="NCBI Taxonomy" id="856260"/>
    <lineage>
        <taxon>Eukaryota</taxon>
        <taxon>Fungi</taxon>
        <taxon>Dikarya</taxon>
        <taxon>Ascomycota</taxon>
        <taxon>Pezizomycotina</taxon>
        <taxon>Dothideomycetes</taxon>
        <taxon>Dothideomycetes incertae sedis</taxon>
        <taxon>Botryosphaeriales</taxon>
        <taxon>Botryosphaeriaceae</taxon>
        <taxon>Diplodia</taxon>
    </lineage>
</organism>
<dbReference type="EMBL" id="JAKEKT020000005">
    <property type="protein sequence ID" value="KAL1650009.1"/>
    <property type="molecule type" value="Genomic_DNA"/>
</dbReference>
<gene>
    <name evidence="4" type="ORF">SLS58_001386</name>
</gene>
<dbReference type="PROSITE" id="PS00455">
    <property type="entry name" value="AMP_BINDING"/>
    <property type="match status" value="1"/>
</dbReference>
<dbReference type="InterPro" id="IPR000873">
    <property type="entry name" value="AMP-dep_synth/lig_dom"/>
</dbReference>
<proteinExistence type="inferred from homology"/>
<dbReference type="Pfam" id="PF00550">
    <property type="entry name" value="PP-binding"/>
    <property type="match status" value="1"/>
</dbReference>